<dbReference type="RefSeq" id="WP_343956082.1">
    <property type="nucleotide sequence ID" value="NZ_BAAAMN010000009.1"/>
</dbReference>
<organism evidence="2 3">
    <name type="scientific">Yaniella flava</name>
    <dbReference type="NCBI Taxonomy" id="287930"/>
    <lineage>
        <taxon>Bacteria</taxon>
        <taxon>Bacillati</taxon>
        <taxon>Actinomycetota</taxon>
        <taxon>Actinomycetes</taxon>
        <taxon>Micrococcales</taxon>
        <taxon>Micrococcaceae</taxon>
        <taxon>Yaniella</taxon>
    </lineage>
</organism>
<accession>A0ABN2U4X2</accession>
<dbReference type="PANTHER" id="PTHR28004">
    <property type="entry name" value="ZGC:162816-RELATED"/>
    <property type="match status" value="1"/>
</dbReference>
<evidence type="ECO:0000259" key="1">
    <source>
        <dbReference type="Pfam" id="PF01168"/>
    </source>
</evidence>
<dbReference type="Gene3D" id="3.20.20.10">
    <property type="entry name" value="Alanine racemase"/>
    <property type="match status" value="1"/>
</dbReference>
<evidence type="ECO:0000313" key="2">
    <source>
        <dbReference type="EMBL" id="GAA2028785.1"/>
    </source>
</evidence>
<feature type="domain" description="Alanine racemase N-terminal" evidence="1">
    <location>
        <begin position="37"/>
        <end position="280"/>
    </location>
</feature>
<dbReference type="SUPFAM" id="SSF51419">
    <property type="entry name" value="PLP-binding barrel"/>
    <property type="match status" value="1"/>
</dbReference>
<dbReference type="CDD" id="cd06813">
    <property type="entry name" value="PLPDE_III_DSD_D-TA_like_2"/>
    <property type="match status" value="1"/>
</dbReference>
<dbReference type="InterPro" id="IPR029066">
    <property type="entry name" value="PLP-binding_barrel"/>
</dbReference>
<comment type="caution">
    <text evidence="2">The sequence shown here is derived from an EMBL/GenBank/DDBJ whole genome shotgun (WGS) entry which is preliminary data.</text>
</comment>
<dbReference type="Pfam" id="PF01168">
    <property type="entry name" value="Ala_racemase_N"/>
    <property type="match status" value="1"/>
</dbReference>
<dbReference type="PANTHER" id="PTHR28004:SF2">
    <property type="entry name" value="D-SERINE DEHYDRATASE"/>
    <property type="match status" value="1"/>
</dbReference>
<keyword evidence="3" id="KW-1185">Reference proteome</keyword>
<proteinExistence type="predicted"/>
<evidence type="ECO:0000313" key="3">
    <source>
        <dbReference type="Proteomes" id="UP001501461"/>
    </source>
</evidence>
<dbReference type="InterPro" id="IPR001608">
    <property type="entry name" value="Ala_racemase_N"/>
</dbReference>
<dbReference type="InterPro" id="IPR051466">
    <property type="entry name" value="D-amino_acid_metab_enzyme"/>
</dbReference>
<protein>
    <submittedName>
        <fullName evidence="2">Amino acid deaminase/aldolase</fullName>
    </submittedName>
</protein>
<reference evidence="2 3" key="1">
    <citation type="journal article" date="2019" name="Int. J. Syst. Evol. Microbiol.">
        <title>The Global Catalogue of Microorganisms (GCM) 10K type strain sequencing project: providing services to taxonomists for standard genome sequencing and annotation.</title>
        <authorList>
            <consortium name="The Broad Institute Genomics Platform"/>
            <consortium name="The Broad Institute Genome Sequencing Center for Infectious Disease"/>
            <person name="Wu L."/>
            <person name="Ma J."/>
        </authorList>
    </citation>
    <scope>NUCLEOTIDE SEQUENCE [LARGE SCALE GENOMIC DNA]</scope>
    <source>
        <strain evidence="2 3">JCM 13595</strain>
    </source>
</reference>
<name>A0ABN2U4X2_9MICC</name>
<dbReference type="Proteomes" id="UP001501461">
    <property type="component" value="Unassembled WGS sequence"/>
</dbReference>
<dbReference type="EMBL" id="BAAAMN010000009">
    <property type="protein sequence ID" value="GAA2028785.1"/>
    <property type="molecule type" value="Genomic_DNA"/>
</dbReference>
<sequence length="406" mass="43112">MDTSFKLLEATRTIPEAQHRRLTTATTGLDSSVAVLDLHALSANAHSLVHRANGKPVRVASKSVRSAAVLQAVLATPGFYGVLAFSLSEAIMLVDSGITEDVVVGYPTTATTALDKLLHSPKLLGAITLMIDHPDQIRLIRQIATLRAPVRICLDLDMSWHAGGFHLGTHRSPIHTVQQATAAAQYVTAGRDFRLVGVMGYEAQIAGVTDEHAAVKAMKRASVTELSARRHLMVEAIERVLAQRGMPPLAFVNGGGTGSMETTSADASVTEIAAGSGLYGPHLFDRYDAFSPHPAALFGLDVVRKPAPGLITVHGGGWIASGAPGKDRLPQPVYPTGLSYTTTEGAGEVQTPLKTSADTPAIGERVWFRHTKAGELAEHVNHFHIVADDQITATVNTYRGDGLALL</sequence>
<gene>
    <name evidence="2" type="ORF">GCM10009720_05730</name>
</gene>